<feature type="domain" description="EF-hand" evidence="6">
    <location>
        <begin position="133"/>
        <end position="168"/>
    </location>
</feature>
<dbReference type="SUPFAM" id="SSF47473">
    <property type="entry name" value="EF-hand"/>
    <property type="match status" value="1"/>
</dbReference>
<dbReference type="PROSITE" id="PS00018">
    <property type="entry name" value="EF_HAND_1"/>
    <property type="match status" value="3"/>
</dbReference>
<dbReference type="AlphaFoldDB" id="A0A3P8MY23"/>
<dbReference type="Gene3D" id="1.10.238.10">
    <property type="entry name" value="EF-hand"/>
    <property type="match status" value="2"/>
</dbReference>
<evidence type="ECO:0000256" key="2">
    <source>
        <dbReference type="ARBA" id="ARBA00022723"/>
    </source>
</evidence>
<dbReference type="EMBL" id="MH577382">
    <property type="protein sequence ID" value="AYD91319.1"/>
    <property type="molecule type" value="mRNA"/>
</dbReference>
<dbReference type="FunFam" id="1.10.238.10:FF:000052">
    <property type="entry name" value="Guanylate cyclase activator 1A"/>
    <property type="match status" value="1"/>
</dbReference>
<keyword evidence="5" id="KW-0449">Lipoprotein</keyword>
<dbReference type="InterPro" id="IPR011992">
    <property type="entry name" value="EF-hand-dom_pair"/>
</dbReference>
<dbReference type="InterPro" id="IPR028846">
    <property type="entry name" value="Recoverin"/>
</dbReference>
<keyword evidence="4" id="KW-0106">Calcium</keyword>
<dbReference type="PRINTS" id="PR00450">
    <property type="entry name" value="RECOVERIN"/>
</dbReference>
<evidence type="ECO:0000256" key="5">
    <source>
        <dbReference type="ARBA" id="ARBA00023288"/>
    </source>
</evidence>
<sequence>MGQWQSDDREVDIVELQALYKKFVVECPSGALYLHEFKGFFGVTDTTEESLYMDNMFRTFDTNKDNTIDFLEYIAALNLVLRGKLEHKLRWSFKVYDGDGNGTLTKDEVTQVIRAIYKIKKGSNEEEEHPALTPDEVCDRIFHLVDENGDGQLSVKEFIEGAQKDRWVMKMLKLNVNPSGWIIEHRRQSAPF</sequence>
<accession>A0A3P8MY23</accession>
<dbReference type="Pfam" id="PF13499">
    <property type="entry name" value="EF-hand_7"/>
    <property type="match status" value="1"/>
</dbReference>
<feature type="domain" description="EF-hand" evidence="6">
    <location>
        <begin position="48"/>
        <end position="83"/>
    </location>
</feature>
<name>A0A3P8MY23_AMICA</name>
<dbReference type="InterPro" id="IPR002048">
    <property type="entry name" value="EF_hand_dom"/>
</dbReference>
<dbReference type="Pfam" id="PF13833">
    <property type="entry name" value="EF-hand_8"/>
    <property type="match status" value="1"/>
</dbReference>
<dbReference type="PANTHER" id="PTHR23055:SF168">
    <property type="entry name" value="GUANYLATE CYCLASE ACTIVATING PROTEIN 7"/>
    <property type="match status" value="1"/>
</dbReference>
<organism evidence="7">
    <name type="scientific">Amia calva</name>
    <name type="common">Bowfin</name>
    <dbReference type="NCBI Taxonomy" id="7924"/>
    <lineage>
        <taxon>Eukaryota</taxon>
        <taxon>Metazoa</taxon>
        <taxon>Chordata</taxon>
        <taxon>Craniata</taxon>
        <taxon>Vertebrata</taxon>
        <taxon>Euteleostomi</taxon>
        <taxon>Actinopterygii</taxon>
        <taxon>Neopterygii</taxon>
        <taxon>Holostei</taxon>
        <taxon>Amiiformes</taxon>
        <taxon>Amiidae</taxon>
        <taxon>Amia</taxon>
    </lineage>
</organism>
<dbReference type="GO" id="GO:0008048">
    <property type="term" value="F:calcium sensitive guanylate cyclase activator activity"/>
    <property type="evidence" value="ECO:0007669"/>
    <property type="project" value="TreeGrafter"/>
</dbReference>
<evidence type="ECO:0000256" key="1">
    <source>
        <dbReference type="ARBA" id="ARBA00022707"/>
    </source>
</evidence>
<protein>
    <submittedName>
        <fullName evidence="7">Guanylyl cyclase-activating protein 2-B</fullName>
    </submittedName>
</protein>
<proteinExistence type="evidence at transcript level"/>
<dbReference type="SMART" id="SM00054">
    <property type="entry name" value="EFh"/>
    <property type="match status" value="3"/>
</dbReference>
<keyword evidence="1" id="KW-0519">Myristate</keyword>
<keyword evidence="2" id="KW-0479">Metal-binding</keyword>
<dbReference type="RefSeq" id="XP_066556650.1">
    <property type="nucleotide sequence ID" value="XM_066700553.1"/>
</dbReference>
<dbReference type="GeneID" id="136747602"/>
<dbReference type="GO" id="GO:0005509">
    <property type="term" value="F:calcium ion binding"/>
    <property type="evidence" value="ECO:0007669"/>
    <property type="project" value="InterPro"/>
</dbReference>
<dbReference type="GO" id="GO:0001917">
    <property type="term" value="C:photoreceptor inner segment"/>
    <property type="evidence" value="ECO:0007669"/>
    <property type="project" value="TreeGrafter"/>
</dbReference>
<evidence type="ECO:0000256" key="4">
    <source>
        <dbReference type="ARBA" id="ARBA00022837"/>
    </source>
</evidence>
<evidence type="ECO:0000313" key="7">
    <source>
        <dbReference type="EMBL" id="AYD91319.1"/>
    </source>
</evidence>
<dbReference type="PANTHER" id="PTHR23055">
    <property type="entry name" value="CALCIUM BINDING PROTEINS"/>
    <property type="match status" value="1"/>
</dbReference>
<evidence type="ECO:0000256" key="3">
    <source>
        <dbReference type="ARBA" id="ARBA00022737"/>
    </source>
</evidence>
<dbReference type="InterPro" id="IPR018247">
    <property type="entry name" value="EF_Hand_1_Ca_BS"/>
</dbReference>
<dbReference type="CDD" id="cd00051">
    <property type="entry name" value="EFh"/>
    <property type="match status" value="2"/>
</dbReference>
<reference evidence="7" key="1">
    <citation type="journal article" date="2018" name="Open Biol.">
        <title>Evolution of the calcium feedback steps of vertebrate phototransduction.</title>
        <authorList>
            <person name="Lamb T.D."/>
            <person name="Hunt D.M."/>
        </authorList>
    </citation>
    <scope>NUCLEOTIDE SEQUENCE</scope>
</reference>
<dbReference type="GO" id="GO:0007601">
    <property type="term" value="P:visual perception"/>
    <property type="evidence" value="ECO:0007669"/>
    <property type="project" value="TreeGrafter"/>
</dbReference>
<keyword evidence="3" id="KW-0677">Repeat</keyword>
<dbReference type="PROSITE" id="PS50222">
    <property type="entry name" value="EF_HAND_2"/>
    <property type="match status" value="3"/>
</dbReference>
<feature type="domain" description="EF-hand" evidence="6">
    <location>
        <begin position="84"/>
        <end position="119"/>
    </location>
</feature>
<dbReference type="GO" id="GO:0120199">
    <property type="term" value="C:cone photoreceptor outer segment"/>
    <property type="evidence" value="ECO:0007669"/>
    <property type="project" value="TreeGrafter"/>
</dbReference>
<evidence type="ECO:0000259" key="6">
    <source>
        <dbReference type="PROSITE" id="PS50222"/>
    </source>
</evidence>